<proteinExistence type="predicted"/>
<dbReference type="Pfam" id="PF05635">
    <property type="entry name" value="23S_rRNA_IVP"/>
    <property type="match status" value="1"/>
</dbReference>
<dbReference type="NCBIfam" id="TIGR02436">
    <property type="entry name" value="four helix bundle protein"/>
    <property type="match status" value="1"/>
</dbReference>
<keyword evidence="2" id="KW-1185">Reference proteome</keyword>
<dbReference type="InterPro" id="IPR012657">
    <property type="entry name" value="23S_rRNA-intervening_sequence"/>
</dbReference>
<dbReference type="PANTHER" id="PTHR38471">
    <property type="entry name" value="FOUR HELIX BUNDLE PROTEIN"/>
    <property type="match status" value="1"/>
</dbReference>
<evidence type="ECO:0000313" key="1">
    <source>
        <dbReference type="EMBL" id="RUO45048.1"/>
    </source>
</evidence>
<dbReference type="RefSeq" id="WP_126819423.1">
    <property type="nucleotide sequence ID" value="NZ_PIPS01000001.1"/>
</dbReference>
<protein>
    <submittedName>
        <fullName evidence="1">Four helix bundle protein</fullName>
    </submittedName>
</protein>
<dbReference type="InterPro" id="IPR036583">
    <property type="entry name" value="23S_rRNA_IVS_sf"/>
</dbReference>
<accession>A0AA94JDW1</accession>
<sequence>MNYHTLWVWQESMALATAVLRHVSDSKHYFFRDQIGRSALSIPSNIAEAMVRDTMADRRRILFYAIGSSAELETQLAIGKDLNWLTHPDIKQWQNTNTRIQISLHRLTNSLSQTQSR</sequence>
<dbReference type="SUPFAM" id="SSF158446">
    <property type="entry name" value="IVS-encoded protein-like"/>
    <property type="match status" value="1"/>
</dbReference>
<comment type="caution">
    <text evidence="1">The sequence shown here is derived from an EMBL/GenBank/DDBJ whole genome shotgun (WGS) entry which is preliminary data.</text>
</comment>
<dbReference type="Proteomes" id="UP000286680">
    <property type="component" value="Unassembled WGS sequence"/>
</dbReference>
<dbReference type="CDD" id="cd16377">
    <property type="entry name" value="23S_rRNA_IVP_like"/>
    <property type="match status" value="1"/>
</dbReference>
<reference evidence="2" key="1">
    <citation type="journal article" date="2018" name="Front. Microbiol.">
        <title>Genome-Based Analysis Reveals the Taxonomy and Diversity of the Family Idiomarinaceae.</title>
        <authorList>
            <person name="Liu Y."/>
            <person name="Lai Q."/>
            <person name="Shao Z."/>
        </authorList>
    </citation>
    <scope>NUCLEOTIDE SEQUENCE [LARGE SCALE GENOMIC DNA]</scope>
    <source>
        <strain evidence="2">SN-14</strain>
    </source>
</reference>
<dbReference type="PANTHER" id="PTHR38471:SF2">
    <property type="entry name" value="FOUR HELIX BUNDLE PROTEIN"/>
    <property type="match status" value="1"/>
</dbReference>
<dbReference type="Gene3D" id="1.20.1440.60">
    <property type="entry name" value="23S rRNA-intervening sequence"/>
    <property type="match status" value="1"/>
</dbReference>
<dbReference type="AlphaFoldDB" id="A0AA94JDW1"/>
<dbReference type="EMBL" id="PIPS01000001">
    <property type="protein sequence ID" value="RUO45048.1"/>
    <property type="molecule type" value="Genomic_DNA"/>
</dbReference>
<name>A0AA94JDW1_9GAMM</name>
<evidence type="ECO:0000313" key="2">
    <source>
        <dbReference type="Proteomes" id="UP000286680"/>
    </source>
</evidence>
<gene>
    <name evidence="1" type="ORF">CWE23_03225</name>
</gene>
<organism evidence="1 2">
    <name type="scientific">Idiomarina aquatica</name>
    <dbReference type="NCBI Taxonomy" id="1327752"/>
    <lineage>
        <taxon>Bacteria</taxon>
        <taxon>Pseudomonadati</taxon>
        <taxon>Pseudomonadota</taxon>
        <taxon>Gammaproteobacteria</taxon>
        <taxon>Alteromonadales</taxon>
        <taxon>Idiomarinaceae</taxon>
        <taxon>Idiomarina</taxon>
    </lineage>
</organism>